<dbReference type="EMBL" id="WNYA01047819">
    <property type="protein sequence ID" value="KAG8536230.1"/>
    <property type="molecule type" value="Genomic_DNA"/>
</dbReference>
<reference evidence="1" key="1">
    <citation type="thesis" date="2020" institute="ProQuest LLC" country="789 East Eisenhower Parkway, Ann Arbor, MI, USA">
        <title>Comparative Genomics and Chromosome Evolution.</title>
        <authorList>
            <person name="Mudd A.B."/>
        </authorList>
    </citation>
    <scope>NUCLEOTIDE SEQUENCE</scope>
    <source>
        <strain evidence="1">237g6f4</strain>
        <tissue evidence="1">Blood</tissue>
    </source>
</reference>
<dbReference type="Proteomes" id="UP000824782">
    <property type="component" value="Unassembled WGS sequence"/>
</dbReference>
<name>A0AAV6YKQ3_ENGPU</name>
<comment type="caution">
    <text evidence="1">The sequence shown here is derived from an EMBL/GenBank/DDBJ whole genome shotgun (WGS) entry which is preliminary data.</text>
</comment>
<evidence type="ECO:0000313" key="2">
    <source>
        <dbReference type="Proteomes" id="UP000824782"/>
    </source>
</evidence>
<evidence type="ECO:0000313" key="1">
    <source>
        <dbReference type="EMBL" id="KAG8536230.1"/>
    </source>
</evidence>
<accession>A0AAV6YKQ3</accession>
<gene>
    <name evidence="1" type="ORF">GDO81_026845</name>
</gene>
<dbReference type="AlphaFoldDB" id="A0AAV6YKQ3"/>
<keyword evidence="2" id="KW-1185">Reference proteome</keyword>
<proteinExistence type="predicted"/>
<protein>
    <submittedName>
        <fullName evidence="1">Uncharacterized protein</fullName>
    </submittedName>
</protein>
<sequence>MHRQVPASRQARPQNVIFGRIKCNHIKRCKLKSGRRAMAGGTQRYCVLITAVLLQTNNPTVSPNLVTGKDCELRH</sequence>
<organism evidence="1 2">
    <name type="scientific">Engystomops pustulosus</name>
    <name type="common">Tungara frog</name>
    <name type="synonym">Physalaemus pustulosus</name>
    <dbReference type="NCBI Taxonomy" id="76066"/>
    <lineage>
        <taxon>Eukaryota</taxon>
        <taxon>Metazoa</taxon>
        <taxon>Chordata</taxon>
        <taxon>Craniata</taxon>
        <taxon>Vertebrata</taxon>
        <taxon>Euteleostomi</taxon>
        <taxon>Amphibia</taxon>
        <taxon>Batrachia</taxon>
        <taxon>Anura</taxon>
        <taxon>Neobatrachia</taxon>
        <taxon>Hyloidea</taxon>
        <taxon>Leptodactylidae</taxon>
        <taxon>Leiuperinae</taxon>
        <taxon>Engystomops</taxon>
    </lineage>
</organism>